<proteinExistence type="predicted"/>
<reference evidence="1 2" key="1">
    <citation type="submission" date="2018-01" db="EMBL/GenBank/DDBJ databases">
        <title>Arthrobacter sp. nov., from glaciers in China.</title>
        <authorList>
            <person name="Liu Q."/>
            <person name="Xin Y.-H."/>
        </authorList>
    </citation>
    <scope>NUCLEOTIDE SEQUENCE [LARGE SCALE GENOMIC DNA]</scope>
    <source>
        <strain evidence="1 2">HLT2-12-2</strain>
    </source>
</reference>
<name>A0A2S3ZWP0_ARTGL</name>
<dbReference type="EMBL" id="PPXC01000006">
    <property type="protein sequence ID" value="POH73593.1"/>
    <property type="molecule type" value="Genomic_DNA"/>
</dbReference>
<sequence>MDKYLRGVHASKINGIETSAFKVSYDDVPGPAVPNPPTEQGFWAESASGAGTQQITMDLRSGVWVVVIMNANANANVNTQAGFPSELFGAFTAASLIGGMASLILGAG</sequence>
<accession>A0A2S3ZWP0</accession>
<keyword evidence="2" id="KW-1185">Reference proteome</keyword>
<dbReference type="Proteomes" id="UP000237061">
    <property type="component" value="Unassembled WGS sequence"/>
</dbReference>
<comment type="caution">
    <text evidence="1">The sequence shown here is derived from an EMBL/GenBank/DDBJ whole genome shotgun (WGS) entry which is preliminary data.</text>
</comment>
<dbReference type="RefSeq" id="WP_103465490.1">
    <property type="nucleotide sequence ID" value="NZ_PPXC01000006.1"/>
</dbReference>
<organism evidence="1 2">
    <name type="scientific">Arthrobacter glacialis</name>
    <dbReference type="NCBI Taxonomy" id="1664"/>
    <lineage>
        <taxon>Bacteria</taxon>
        <taxon>Bacillati</taxon>
        <taxon>Actinomycetota</taxon>
        <taxon>Actinomycetes</taxon>
        <taxon>Micrococcales</taxon>
        <taxon>Micrococcaceae</taxon>
        <taxon>Arthrobacter</taxon>
    </lineage>
</organism>
<protein>
    <submittedName>
        <fullName evidence="1">Uncharacterized protein</fullName>
    </submittedName>
</protein>
<evidence type="ECO:0000313" key="2">
    <source>
        <dbReference type="Proteomes" id="UP000237061"/>
    </source>
</evidence>
<gene>
    <name evidence="1" type="ORF">CVS27_09450</name>
</gene>
<evidence type="ECO:0000313" key="1">
    <source>
        <dbReference type="EMBL" id="POH73593.1"/>
    </source>
</evidence>
<dbReference type="AlphaFoldDB" id="A0A2S3ZWP0"/>